<sequence length="82" mass="9357">MNGRDGAHGIADDLCVIEAVLERVHAVLLRFPRDVHRLHLVIFESVKPVFAGRAVQAEVGRSDRIVFGRFDRFMHFINHVHS</sequence>
<accession>A0A645H1H1</accession>
<proteinExistence type="predicted"/>
<protein>
    <submittedName>
        <fullName evidence="1">Uncharacterized protein</fullName>
    </submittedName>
</protein>
<gene>
    <name evidence="1" type="ORF">SDC9_179989</name>
</gene>
<comment type="caution">
    <text evidence="1">The sequence shown here is derived from an EMBL/GenBank/DDBJ whole genome shotgun (WGS) entry which is preliminary data.</text>
</comment>
<dbReference type="AlphaFoldDB" id="A0A645H1H1"/>
<name>A0A645H1H1_9ZZZZ</name>
<reference evidence="1" key="1">
    <citation type="submission" date="2019-08" db="EMBL/GenBank/DDBJ databases">
        <authorList>
            <person name="Kucharzyk K."/>
            <person name="Murdoch R.W."/>
            <person name="Higgins S."/>
            <person name="Loffler F."/>
        </authorList>
    </citation>
    <scope>NUCLEOTIDE SEQUENCE</scope>
</reference>
<organism evidence="1">
    <name type="scientific">bioreactor metagenome</name>
    <dbReference type="NCBI Taxonomy" id="1076179"/>
    <lineage>
        <taxon>unclassified sequences</taxon>
        <taxon>metagenomes</taxon>
        <taxon>ecological metagenomes</taxon>
    </lineage>
</organism>
<evidence type="ECO:0000313" key="1">
    <source>
        <dbReference type="EMBL" id="MPN32510.1"/>
    </source>
</evidence>
<dbReference type="EMBL" id="VSSQ01084565">
    <property type="protein sequence ID" value="MPN32510.1"/>
    <property type="molecule type" value="Genomic_DNA"/>
</dbReference>